<keyword evidence="3" id="KW-0563">Paired box</keyword>
<dbReference type="Proteomes" id="UP000887540">
    <property type="component" value="Unplaced"/>
</dbReference>
<feature type="region of interest" description="Disordered" evidence="8">
    <location>
        <begin position="82"/>
        <end position="105"/>
    </location>
</feature>
<keyword evidence="5" id="KW-0238">DNA-binding</keyword>
<evidence type="ECO:0000256" key="6">
    <source>
        <dbReference type="ARBA" id="ARBA00023163"/>
    </source>
</evidence>
<evidence type="ECO:0000259" key="9">
    <source>
        <dbReference type="PROSITE" id="PS51057"/>
    </source>
</evidence>
<dbReference type="WBParaSite" id="ACRNAN_scaffold133.g6976.t2">
    <property type="protein sequence ID" value="ACRNAN_scaffold133.g6976.t2"/>
    <property type="gene ID" value="ACRNAN_scaffold133.g6976"/>
</dbReference>
<accession>A0A914CR20</accession>
<evidence type="ECO:0000256" key="2">
    <source>
        <dbReference type="ARBA" id="ARBA00022473"/>
    </source>
</evidence>
<evidence type="ECO:0000256" key="7">
    <source>
        <dbReference type="ARBA" id="ARBA00023242"/>
    </source>
</evidence>
<evidence type="ECO:0000313" key="11">
    <source>
        <dbReference type="WBParaSite" id="ACRNAN_scaffold133.g6976.t2"/>
    </source>
</evidence>
<keyword evidence="4" id="KW-0805">Transcription regulation</keyword>
<reference evidence="11" key="1">
    <citation type="submission" date="2022-11" db="UniProtKB">
        <authorList>
            <consortium name="WormBaseParasite"/>
        </authorList>
    </citation>
    <scope>IDENTIFICATION</scope>
</reference>
<keyword evidence="7" id="KW-0539">Nucleus</keyword>
<proteinExistence type="predicted"/>
<dbReference type="InterPro" id="IPR043182">
    <property type="entry name" value="PAIRED_DNA-bd_dom"/>
</dbReference>
<feature type="region of interest" description="Disordered" evidence="8">
    <location>
        <begin position="257"/>
        <end position="306"/>
    </location>
</feature>
<protein>
    <submittedName>
        <fullName evidence="11">Paired domain-containing protein</fullName>
    </submittedName>
</protein>
<dbReference type="Gene3D" id="1.10.10.10">
    <property type="entry name" value="Winged helix-like DNA-binding domain superfamily/Winged helix DNA-binding domain"/>
    <property type="match status" value="2"/>
</dbReference>
<dbReference type="CDD" id="cd00131">
    <property type="entry name" value="PAX"/>
    <property type="match status" value="1"/>
</dbReference>
<feature type="compositionally biased region" description="Low complexity" evidence="8">
    <location>
        <begin position="87"/>
        <end position="104"/>
    </location>
</feature>
<evidence type="ECO:0000256" key="1">
    <source>
        <dbReference type="ARBA" id="ARBA00004123"/>
    </source>
</evidence>
<dbReference type="GO" id="GO:0000978">
    <property type="term" value="F:RNA polymerase II cis-regulatory region sequence-specific DNA binding"/>
    <property type="evidence" value="ECO:0007669"/>
    <property type="project" value="TreeGrafter"/>
</dbReference>
<keyword evidence="6" id="KW-0804">Transcription</keyword>
<feature type="compositionally biased region" description="Polar residues" evidence="8">
    <location>
        <begin position="257"/>
        <end position="277"/>
    </location>
</feature>
<dbReference type="SUPFAM" id="SSF46689">
    <property type="entry name" value="Homeodomain-like"/>
    <property type="match status" value="1"/>
</dbReference>
<dbReference type="InterPro" id="IPR036388">
    <property type="entry name" value="WH-like_DNA-bd_sf"/>
</dbReference>
<dbReference type="SMART" id="SM00351">
    <property type="entry name" value="PAX"/>
    <property type="match status" value="1"/>
</dbReference>
<organism evidence="10 11">
    <name type="scientific">Acrobeloides nanus</name>
    <dbReference type="NCBI Taxonomy" id="290746"/>
    <lineage>
        <taxon>Eukaryota</taxon>
        <taxon>Metazoa</taxon>
        <taxon>Ecdysozoa</taxon>
        <taxon>Nematoda</taxon>
        <taxon>Chromadorea</taxon>
        <taxon>Rhabditida</taxon>
        <taxon>Tylenchina</taxon>
        <taxon>Cephalobomorpha</taxon>
        <taxon>Cephaloboidea</taxon>
        <taxon>Cephalobidae</taxon>
        <taxon>Acrobeloides</taxon>
    </lineage>
</organism>
<keyword evidence="10" id="KW-1185">Reference proteome</keyword>
<evidence type="ECO:0000256" key="3">
    <source>
        <dbReference type="ARBA" id="ARBA00022724"/>
    </source>
</evidence>
<dbReference type="PRINTS" id="PR00027">
    <property type="entry name" value="PAIREDBOX"/>
</dbReference>
<dbReference type="FunFam" id="1.10.10.10:FF:000013">
    <property type="entry name" value="Paired box 8 isoform 1"/>
    <property type="match status" value="1"/>
</dbReference>
<evidence type="ECO:0000256" key="4">
    <source>
        <dbReference type="ARBA" id="ARBA00023015"/>
    </source>
</evidence>
<dbReference type="GO" id="GO:0005634">
    <property type="term" value="C:nucleus"/>
    <property type="evidence" value="ECO:0007669"/>
    <property type="project" value="UniProtKB-SubCell"/>
</dbReference>
<feature type="region of interest" description="Disordered" evidence="8">
    <location>
        <begin position="1"/>
        <end position="31"/>
    </location>
</feature>
<dbReference type="InterPro" id="IPR043565">
    <property type="entry name" value="PAX_fam"/>
</dbReference>
<evidence type="ECO:0000256" key="8">
    <source>
        <dbReference type="SAM" id="MobiDB-lite"/>
    </source>
</evidence>
<dbReference type="PANTHER" id="PTHR45636:SF31">
    <property type="entry name" value="PAIRED BOX PROTEIN 2 HOMOLOG-RELATED"/>
    <property type="match status" value="1"/>
</dbReference>
<keyword evidence="2" id="KW-0217">Developmental protein</keyword>
<dbReference type="AlphaFoldDB" id="A0A914CR20"/>
<dbReference type="GO" id="GO:0000981">
    <property type="term" value="F:DNA-binding transcription factor activity, RNA polymerase II-specific"/>
    <property type="evidence" value="ECO:0007669"/>
    <property type="project" value="TreeGrafter"/>
</dbReference>
<dbReference type="InterPro" id="IPR001523">
    <property type="entry name" value="Paired_dom"/>
</dbReference>
<dbReference type="FunFam" id="1.10.10.10:FF:000003">
    <property type="entry name" value="Paired box protein Pax-6"/>
    <property type="match status" value="1"/>
</dbReference>
<comment type="subcellular location">
    <subcellularLocation>
        <location evidence="1">Nucleus</location>
    </subcellularLocation>
</comment>
<name>A0A914CR20_9BILA</name>
<sequence>MLDELKMSQSAFVPPAETKTDGRKRIGASRTRSGSEFTHQVIVVSGALPGLAWSVMDASSIWSLRYYQSATAPSHSTSNVGVVGLASDSSNNSQKQQQSHSGNSVLLPPQFEAASKFCAAAAAANGPYSSHTGINQLGGVFVNGRPLPDHVRNRIVELAQQGVRPCDISRRLRVSHGCVSKILCRFYDTGSIRPGVIGGSKPKVATPKVVQSIALYKIQNPTMFAWEIREKLIEDGICNEENAPSVSSINRIVRNRGQQQASIHASGATAPTSNNVSKSDESNGENNNNHHQRFGIPSNKKEGAATAVAMKTTTTDSLFSSYQRATTAAFAACNFTPTTDPTCWLNSTTAEFCKPQLRPAMPVHDYPSGFNSMLAMPFTAHSLNVSSTENMLTLNPTHFVPNSNSSITAFQS</sequence>
<evidence type="ECO:0000256" key="5">
    <source>
        <dbReference type="ARBA" id="ARBA00023125"/>
    </source>
</evidence>
<evidence type="ECO:0000313" key="10">
    <source>
        <dbReference type="Proteomes" id="UP000887540"/>
    </source>
</evidence>
<dbReference type="PANTHER" id="PTHR45636">
    <property type="entry name" value="PAIRED BOX PROTEIN PAX-6-RELATED-RELATED"/>
    <property type="match status" value="1"/>
</dbReference>
<dbReference type="PROSITE" id="PS51057">
    <property type="entry name" value="PAIRED_2"/>
    <property type="match status" value="1"/>
</dbReference>
<dbReference type="InterPro" id="IPR009057">
    <property type="entry name" value="Homeodomain-like_sf"/>
</dbReference>
<dbReference type="Pfam" id="PF00292">
    <property type="entry name" value="PAX"/>
    <property type="match status" value="1"/>
</dbReference>
<dbReference type="PROSITE" id="PS00034">
    <property type="entry name" value="PAIRED_1"/>
    <property type="match status" value="1"/>
</dbReference>
<feature type="domain" description="Paired" evidence="9">
    <location>
        <begin position="130"/>
        <end position="256"/>
    </location>
</feature>